<keyword evidence="5 8" id="KW-0347">Helicase</keyword>
<keyword evidence="1 5" id="KW-0547">Nucleotide-binding</keyword>
<dbReference type="GO" id="GO:0004386">
    <property type="term" value="F:helicase activity"/>
    <property type="evidence" value="ECO:0007669"/>
    <property type="project" value="UniProtKB-KW"/>
</dbReference>
<comment type="function">
    <text evidence="5">RNA helicase.</text>
</comment>
<dbReference type="PROSITE" id="PS51192">
    <property type="entry name" value="HELICASE_ATP_BIND_1"/>
    <property type="match status" value="1"/>
</dbReference>
<dbReference type="InterPro" id="IPR014001">
    <property type="entry name" value="Helicase_ATP-bd"/>
</dbReference>
<evidence type="ECO:0000256" key="2">
    <source>
        <dbReference type="ARBA" id="ARBA00022801"/>
    </source>
</evidence>
<keyword evidence="3 5" id="KW-0067">ATP-binding</keyword>
<comment type="caution">
    <text evidence="8">The sequence shown here is derived from an EMBL/GenBank/DDBJ whole genome shotgun (WGS) entry which is preliminary data.</text>
</comment>
<feature type="domain" description="Helicase ATP-binding" evidence="6">
    <location>
        <begin position="59"/>
        <end position="187"/>
    </location>
</feature>
<dbReference type="EMBL" id="SBIQ01000011">
    <property type="protein sequence ID" value="KAF7684490.1"/>
    <property type="molecule type" value="Genomic_DNA"/>
</dbReference>
<comment type="similarity">
    <text evidence="5">Belongs to the DEAD box helicase family.</text>
</comment>
<sequence>MESILLKGIKQCKPAKKESQESSYKIIGTQLKLLTSFDSLFLKNHPTIKTPFLVQQLAIPYFFNNISVIVNSFTGSGKTIAFLVPLIEISKKRNIKPVIIAPTCMLVAQIKHNIEILTDIRFDVLLPEEYTPGNETHLVIDEADSVLENMPDICDQFKGEHLSLFSATINKKIEDLFISRKLTKIFVQTSQKINHKFVFGIEGDLKASTLVQCIDDGIEAPCLIFVNDQKEASKLEKLIANSKMCGYDESYEHIQHSINEFRLKKIWYLIVPDIFSRGMDFKNIKSVINYDFPTRKTNFVHRIGRVNRNVNNQQIITIFTKRDFKRLRVVASVLKEMRCEIPQNIINIMKNVKNNKKIKLNAK</sequence>
<proteinExistence type="inferred from homology"/>
<dbReference type="SMART" id="SM00487">
    <property type="entry name" value="DEXDc"/>
    <property type="match status" value="1"/>
</dbReference>
<reference evidence="8 9" key="1">
    <citation type="submission" date="2019-01" db="EMBL/GenBank/DDBJ databases">
        <title>Genomes sequencing and comparative genomics of infectious freshwater microsporidia, Cucumispora dikerogammari and Thelohania contejeani.</title>
        <authorList>
            <person name="Cormier A."/>
            <person name="Giraud I."/>
            <person name="Wattier R."/>
            <person name="Teixeira M."/>
            <person name="Grandjean F."/>
            <person name="Rigaud T."/>
            <person name="Cordaux R."/>
        </authorList>
    </citation>
    <scope>NUCLEOTIDE SEQUENCE [LARGE SCALE GENOMIC DNA]</scope>
    <source>
        <strain evidence="8">T1</strain>
        <tissue evidence="8">Spores</tissue>
    </source>
</reference>
<keyword evidence="9" id="KW-1185">Reference proteome</keyword>
<dbReference type="EC" id="3.6.4.13" evidence="5"/>
<dbReference type="PROSITE" id="PS51194">
    <property type="entry name" value="HELICASE_CTER"/>
    <property type="match status" value="1"/>
</dbReference>
<evidence type="ECO:0000259" key="6">
    <source>
        <dbReference type="PROSITE" id="PS51192"/>
    </source>
</evidence>
<evidence type="ECO:0000313" key="9">
    <source>
        <dbReference type="Proteomes" id="UP001516464"/>
    </source>
</evidence>
<evidence type="ECO:0000313" key="8">
    <source>
        <dbReference type="EMBL" id="KAF7684490.1"/>
    </source>
</evidence>
<evidence type="ECO:0000256" key="4">
    <source>
        <dbReference type="ARBA" id="ARBA00022884"/>
    </source>
</evidence>
<dbReference type="InterPro" id="IPR011545">
    <property type="entry name" value="DEAD/DEAH_box_helicase_dom"/>
</dbReference>
<protein>
    <recommendedName>
        <fullName evidence="5">ATP-dependent RNA helicase</fullName>
        <ecNumber evidence="5">3.6.4.13</ecNumber>
    </recommendedName>
</protein>
<dbReference type="InterPro" id="IPR001650">
    <property type="entry name" value="Helicase_C-like"/>
</dbReference>
<dbReference type="Pfam" id="PF00271">
    <property type="entry name" value="Helicase_C"/>
    <property type="match status" value="1"/>
</dbReference>
<dbReference type="SMART" id="SM00490">
    <property type="entry name" value="HELICc"/>
    <property type="match status" value="1"/>
</dbReference>
<dbReference type="Pfam" id="PF00270">
    <property type="entry name" value="DEAD"/>
    <property type="match status" value="1"/>
</dbReference>
<evidence type="ECO:0000259" key="7">
    <source>
        <dbReference type="PROSITE" id="PS51194"/>
    </source>
</evidence>
<comment type="catalytic activity">
    <reaction evidence="5">
        <text>ATP + H2O = ADP + phosphate + H(+)</text>
        <dbReference type="Rhea" id="RHEA:13065"/>
        <dbReference type="ChEBI" id="CHEBI:15377"/>
        <dbReference type="ChEBI" id="CHEBI:15378"/>
        <dbReference type="ChEBI" id="CHEBI:30616"/>
        <dbReference type="ChEBI" id="CHEBI:43474"/>
        <dbReference type="ChEBI" id="CHEBI:456216"/>
        <dbReference type="EC" id="3.6.4.13"/>
    </reaction>
</comment>
<dbReference type="PANTHER" id="PTHR24031">
    <property type="entry name" value="RNA HELICASE"/>
    <property type="match status" value="1"/>
</dbReference>
<accession>A0ABQ7I1Z5</accession>
<keyword evidence="4 5" id="KW-0694">RNA-binding</keyword>
<evidence type="ECO:0000256" key="5">
    <source>
        <dbReference type="RuleBase" id="RU365068"/>
    </source>
</evidence>
<keyword evidence="2 5" id="KW-0378">Hydrolase</keyword>
<organism evidence="8 9">
    <name type="scientific">Astathelohania contejeani</name>
    <dbReference type="NCBI Taxonomy" id="164912"/>
    <lineage>
        <taxon>Eukaryota</taxon>
        <taxon>Fungi</taxon>
        <taxon>Fungi incertae sedis</taxon>
        <taxon>Microsporidia</taxon>
        <taxon>Astathelohaniidae</taxon>
        <taxon>Astathelohania</taxon>
    </lineage>
</organism>
<dbReference type="Gene3D" id="3.40.50.300">
    <property type="entry name" value="P-loop containing nucleotide triphosphate hydrolases"/>
    <property type="match status" value="2"/>
</dbReference>
<dbReference type="InterPro" id="IPR027417">
    <property type="entry name" value="P-loop_NTPase"/>
</dbReference>
<name>A0ABQ7I1Z5_9MICR</name>
<gene>
    <name evidence="8" type="ORF">TCON_0300</name>
</gene>
<evidence type="ECO:0000256" key="1">
    <source>
        <dbReference type="ARBA" id="ARBA00022741"/>
    </source>
</evidence>
<feature type="domain" description="Helicase C-terminal" evidence="7">
    <location>
        <begin position="213"/>
        <end position="353"/>
    </location>
</feature>
<dbReference type="SUPFAM" id="SSF52540">
    <property type="entry name" value="P-loop containing nucleoside triphosphate hydrolases"/>
    <property type="match status" value="1"/>
</dbReference>
<evidence type="ECO:0000256" key="3">
    <source>
        <dbReference type="ARBA" id="ARBA00022840"/>
    </source>
</evidence>
<dbReference type="Proteomes" id="UP001516464">
    <property type="component" value="Unassembled WGS sequence"/>
</dbReference>
<comment type="domain">
    <text evidence="5">The Q motif is unique to and characteristic of the DEAD box family of RNA helicases and controls ATP binding and hydrolysis.</text>
</comment>